<sequence>MEFNPTENPNAMLPPGTVHLVAEQSDRIILVPKPSSDPDDPLNWSKKRKWLNVTLLLFYVFTTGIGGTSVYSVFTPISKDTGISIAQLNNGTGYLFLMAGWTNVIWQPLALTFGRRPIILLSLLFCVAISEWTAWIDHYPSWAAARCLYGLACAPVEVLPQICIPDVFFAHERGAFIGWYMFVLCASNFIAPLIAGFMNDTYGWHWVQHWAALILALNFVLAFFLYEESMYARTSVEGEKVNQLPGRDDTPAIQQFDVTAGYYKKKTFLQRMKLWSYNGNSFSQIVRIAYRPILIFFLFPNIMWAGFMYGFALAWYNVYNATTSSILSAAPYDFSAAIVGLSYVAPLIGAIVAGIVSGPVADWLTLRLASRHRGLREPEQRLWGLVIYCILMPAGLLIWGLGAYHHAHWAVLLLGGLLCGYCNVSGGAYALAYAVDCFKEISGETIVSVILCRNTLSFAFNYAITPWIDAQGLQKTFIAVAILSWAFVLVLVLVVQMGVVPVVGICLLLAPAGELIFVLVVRMLVIVVREDVILPVEAWILLLQSLDLRRLPVHHEFVLRLHGILLLVSG</sequence>
<dbReference type="GO" id="GO:0022857">
    <property type="term" value="F:transmembrane transporter activity"/>
    <property type="evidence" value="ECO:0007669"/>
    <property type="project" value="InterPro"/>
</dbReference>
<evidence type="ECO:0000256" key="2">
    <source>
        <dbReference type="ARBA" id="ARBA00022692"/>
    </source>
</evidence>
<feature type="transmembrane region" description="Helical" evidence="5">
    <location>
        <begin position="502"/>
        <end position="525"/>
    </location>
</feature>
<name>A0A6V8HF20_TALPI</name>
<dbReference type="PROSITE" id="PS50850">
    <property type="entry name" value="MFS"/>
    <property type="match status" value="1"/>
</dbReference>
<feature type="transmembrane region" description="Helical" evidence="5">
    <location>
        <begin position="148"/>
        <end position="169"/>
    </location>
</feature>
<dbReference type="PANTHER" id="PTHR23502:SF30">
    <property type="entry name" value="TRANSPORTER, PUTATIVE (AFU_ORTHOLOGUE AFUA_8G04702)-RELATED"/>
    <property type="match status" value="1"/>
</dbReference>
<dbReference type="Proteomes" id="UP000053095">
    <property type="component" value="Unassembled WGS sequence"/>
</dbReference>
<dbReference type="InterPro" id="IPR011701">
    <property type="entry name" value="MFS"/>
</dbReference>
<feature type="transmembrane region" description="Helical" evidence="5">
    <location>
        <begin position="382"/>
        <end position="401"/>
    </location>
</feature>
<feature type="domain" description="Major facilitator superfamily (MFS) profile" evidence="6">
    <location>
        <begin position="52"/>
        <end position="499"/>
    </location>
</feature>
<gene>
    <name evidence="7" type="ORF">TCE0_034f11880</name>
</gene>
<keyword evidence="8" id="KW-1185">Reference proteome</keyword>
<evidence type="ECO:0000256" key="5">
    <source>
        <dbReference type="SAM" id="Phobius"/>
    </source>
</evidence>
<evidence type="ECO:0000256" key="3">
    <source>
        <dbReference type="ARBA" id="ARBA00022989"/>
    </source>
</evidence>
<dbReference type="InterPro" id="IPR036259">
    <property type="entry name" value="MFS_trans_sf"/>
</dbReference>
<dbReference type="Gene3D" id="1.20.1250.20">
    <property type="entry name" value="MFS general substrate transporter like domains"/>
    <property type="match status" value="1"/>
</dbReference>
<dbReference type="InterPro" id="IPR020846">
    <property type="entry name" value="MFS_dom"/>
</dbReference>
<dbReference type="SUPFAM" id="SSF103473">
    <property type="entry name" value="MFS general substrate transporter"/>
    <property type="match status" value="1"/>
</dbReference>
<evidence type="ECO:0000256" key="4">
    <source>
        <dbReference type="ARBA" id="ARBA00023136"/>
    </source>
</evidence>
<keyword evidence="3 5" id="KW-1133">Transmembrane helix</keyword>
<dbReference type="Pfam" id="PF07690">
    <property type="entry name" value="MFS_1"/>
    <property type="match status" value="1"/>
</dbReference>
<dbReference type="AlphaFoldDB" id="A0A6V8HF20"/>
<feature type="transmembrane region" description="Helical" evidence="5">
    <location>
        <begin position="293"/>
        <end position="316"/>
    </location>
</feature>
<dbReference type="GO" id="GO:0005886">
    <property type="term" value="C:plasma membrane"/>
    <property type="evidence" value="ECO:0007669"/>
    <property type="project" value="TreeGrafter"/>
</dbReference>
<keyword evidence="2 5" id="KW-0812">Transmembrane</keyword>
<proteinExistence type="predicted"/>
<feature type="transmembrane region" description="Helical" evidence="5">
    <location>
        <begin position="176"/>
        <end position="195"/>
    </location>
</feature>
<protein>
    <recommendedName>
        <fullName evidence="6">Major facilitator superfamily (MFS) profile domain-containing protein</fullName>
    </recommendedName>
</protein>
<feature type="transmembrane region" description="Helical" evidence="5">
    <location>
        <begin position="207"/>
        <end position="226"/>
    </location>
</feature>
<accession>A0A6V8HF20</accession>
<evidence type="ECO:0000259" key="6">
    <source>
        <dbReference type="PROSITE" id="PS50850"/>
    </source>
</evidence>
<dbReference type="EMBL" id="DF933830">
    <property type="protein sequence ID" value="GAM39933.1"/>
    <property type="molecule type" value="Genomic_DNA"/>
</dbReference>
<feature type="transmembrane region" description="Helical" evidence="5">
    <location>
        <begin position="407"/>
        <end position="434"/>
    </location>
</feature>
<organism evidence="7 8">
    <name type="scientific">Talaromyces pinophilus</name>
    <name type="common">Penicillium pinophilum</name>
    <dbReference type="NCBI Taxonomy" id="128442"/>
    <lineage>
        <taxon>Eukaryota</taxon>
        <taxon>Fungi</taxon>
        <taxon>Dikarya</taxon>
        <taxon>Ascomycota</taxon>
        <taxon>Pezizomycotina</taxon>
        <taxon>Eurotiomycetes</taxon>
        <taxon>Eurotiomycetidae</taxon>
        <taxon>Eurotiales</taxon>
        <taxon>Trichocomaceae</taxon>
        <taxon>Talaromyces</taxon>
        <taxon>Talaromyces sect. Talaromyces</taxon>
    </lineage>
</organism>
<evidence type="ECO:0000313" key="8">
    <source>
        <dbReference type="Proteomes" id="UP000053095"/>
    </source>
</evidence>
<evidence type="ECO:0000313" key="7">
    <source>
        <dbReference type="EMBL" id="GAM39933.1"/>
    </source>
</evidence>
<dbReference type="PANTHER" id="PTHR23502">
    <property type="entry name" value="MAJOR FACILITATOR SUPERFAMILY"/>
    <property type="match status" value="1"/>
</dbReference>
<feature type="transmembrane region" description="Helical" evidence="5">
    <location>
        <begin position="50"/>
        <end position="74"/>
    </location>
</feature>
<evidence type="ECO:0000256" key="1">
    <source>
        <dbReference type="ARBA" id="ARBA00004141"/>
    </source>
</evidence>
<feature type="transmembrane region" description="Helical" evidence="5">
    <location>
        <begin position="336"/>
        <end position="361"/>
    </location>
</feature>
<keyword evidence="4 5" id="KW-0472">Membrane</keyword>
<feature type="transmembrane region" description="Helical" evidence="5">
    <location>
        <begin position="118"/>
        <end position="136"/>
    </location>
</feature>
<feature type="transmembrane region" description="Helical" evidence="5">
    <location>
        <begin position="94"/>
        <end position="111"/>
    </location>
</feature>
<reference evidence="8" key="1">
    <citation type="journal article" date="2015" name="Genome Announc.">
        <title>Draft genome sequence of Talaromyces cellulolyticus strain Y-94, a source of lignocellulosic biomass-degrading enzymes.</title>
        <authorList>
            <person name="Fujii T."/>
            <person name="Koike H."/>
            <person name="Sawayama S."/>
            <person name="Yano S."/>
            <person name="Inoue H."/>
        </authorList>
    </citation>
    <scope>NUCLEOTIDE SEQUENCE [LARGE SCALE GENOMIC DNA]</scope>
    <source>
        <strain evidence="8">Y-94</strain>
    </source>
</reference>
<comment type="caution">
    <text evidence="7">The sequence shown here is derived from an EMBL/GenBank/DDBJ whole genome shotgun (WGS) entry which is preliminary data.</text>
</comment>
<comment type="subcellular location">
    <subcellularLocation>
        <location evidence="1">Membrane</location>
        <topology evidence="1">Multi-pass membrane protein</topology>
    </subcellularLocation>
</comment>
<feature type="transmembrane region" description="Helical" evidence="5">
    <location>
        <begin position="476"/>
        <end position="495"/>
    </location>
</feature>